<dbReference type="InterPro" id="IPR002328">
    <property type="entry name" value="ADH_Zn_CS"/>
</dbReference>
<dbReference type="SMART" id="SM00822">
    <property type="entry name" value="PKS_KR"/>
    <property type="match status" value="1"/>
</dbReference>
<dbReference type="GO" id="GO:0031177">
    <property type="term" value="F:phosphopantetheine binding"/>
    <property type="evidence" value="ECO:0007669"/>
    <property type="project" value="InterPro"/>
</dbReference>
<dbReference type="SUPFAM" id="SSF52151">
    <property type="entry name" value="FabD/lysophospholipase-like"/>
    <property type="match status" value="1"/>
</dbReference>
<dbReference type="Pfam" id="PF16197">
    <property type="entry name" value="KAsynt_C_assoc"/>
    <property type="match status" value="1"/>
</dbReference>
<dbReference type="Gene3D" id="3.40.50.150">
    <property type="entry name" value="Vaccinia Virus protein VP39"/>
    <property type="match status" value="1"/>
</dbReference>
<feature type="domain" description="PKS/mFAS DH" evidence="12">
    <location>
        <begin position="997"/>
        <end position="1332"/>
    </location>
</feature>
<dbReference type="PROSITE" id="PS52004">
    <property type="entry name" value="KS3_2"/>
    <property type="match status" value="1"/>
</dbReference>
<dbReference type="InterPro" id="IPR001227">
    <property type="entry name" value="Ac_transferase_dom_sf"/>
</dbReference>
<feature type="active site" description="Proton acceptor; for dehydratase activity" evidence="8">
    <location>
        <position position="1029"/>
    </location>
</feature>
<evidence type="ECO:0000256" key="5">
    <source>
        <dbReference type="ARBA" id="ARBA00023002"/>
    </source>
</evidence>
<name>A0A9P8Y3D1_9PEZI</name>
<dbReference type="PROSITE" id="PS00059">
    <property type="entry name" value="ADH_ZINC"/>
    <property type="match status" value="1"/>
</dbReference>
<keyword evidence="6" id="KW-0511">Multifunctional enzyme</keyword>
<dbReference type="SUPFAM" id="SSF55048">
    <property type="entry name" value="Probable ACP-binding domain of malonyl-CoA ACP transacylase"/>
    <property type="match status" value="1"/>
</dbReference>
<dbReference type="RefSeq" id="XP_046009991.1">
    <property type="nucleotide sequence ID" value="XM_046161973.1"/>
</dbReference>
<dbReference type="GO" id="GO:0016491">
    <property type="term" value="F:oxidoreductase activity"/>
    <property type="evidence" value="ECO:0007669"/>
    <property type="project" value="UniProtKB-KW"/>
</dbReference>
<dbReference type="InterPro" id="IPR050091">
    <property type="entry name" value="PKS_NRPS_Biosynth_Enz"/>
</dbReference>
<feature type="domain" description="Ketosynthase family 3 (KS3)" evidence="11">
    <location>
        <begin position="7"/>
        <end position="444"/>
    </location>
</feature>
<feature type="region of interest" description="C-terminal hotdog fold" evidence="8">
    <location>
        <begin position="1181"/>
        <end position="1332"/>
    </location>
</feature>
<evidence type="ECO:0000259" key="10">
    <source>
        <dbReference type="PROSITE" id="PS50075"/>
    </source>
</evidence>
<dbReference type="InterPro" id="IPR016036">
    <property type="entry name" value="Malonyl_transacylase_ACP-bd"/>
</dbReference>
<dbReference type="SUPFAM" id="SSF47336">
    <property type="entry name" value="ACP-like"/>
    <property type="match status" value="1"/>
</dbReference>
<dbReference type="InterPro" id="IPR006162">
    <property type="entry name" value="Ppantetheine_attach_site"/>
</dbReference>
<comment type="caution">
    <text evidence="13">The sequence shown here is derived from an EMBL/GenBank/DDBJ whole genome shotgun (WGS) entry which is preliminary data.</text>
</comment>
<proteinExistence type="predicted"/>
<dbReference type="Pfam" id="PF23297">
    <property type="entry name" value="ACP_SdgA_C"/>
    <property type="match status" value="1"/>
</dbReference>
<evidence type="ECO:0000256" key="4">
    <source>
        <dbReference type="ARBA" id="ARBA00022857"/>
    </source>
</evidence>
<dbReference type="InterPro" id="IPR013968">
    <property type="entry name" value="PKS_KR"/>
</dbReference>
<dbReference type="SMART" id="SM00829">
    <property type="entry name" value="PKS_ER"/>
    <property type="match status" value="1"/>
</dbReference>
<evidence type="ECO:0000256" key="3">
    <source>
        <dbReference type="ARBA" id="ARBA00022679"/>
    </source>
</evidence>
<keyword evidence="7" id="KW-0012">Acyltransferase</keyword>
<dbReference type="InterPro" id="IPR029063">
    <property type="entry name" value="SAM-dependent_MTases_sf"/>
</dbReference>
<dbReference type="Pfam" id="PF02801">
    <property type="entry name" value="Ketoacyl-synt_C"/>
    <property type="match status" value="1"/>
</dbReference>
<dbReference type="PROSITE" id="PS52019">
    <property type="entry name" value="PKS_MFAS_DH"/>
    <property type="match status" value="1"/>
</dbReference>
<reference evidence="13" key="1">
    <citation type="journal article" date="2021" name="Nat. Commun.">
        <title>Genetic determinants of endophytism in the Arabidopsis root mycobiome.</title>
        <authorList>
            <person name="Mesny F."/>
            <person name="Miyauchi S."/>
            <person name="Thiergart T."/>
            <person name="Pickel B."/>
            <person name="Atanasova L."/>
            <person name="Karlsson M."/>
            <person name="Huettel B."/>
            <person name="Barry K.W."/>
            <person name="Haridas S."/>
            <person name="Chen C."/>
            <person name="Bauer D."/>
            <person name="Andreopoulos W."/>
            <person name="Pangilinan J."/>
            <person name="LaButti K."/>
            <person name="Riley R."/>
            <person name="Lipzen A."/>
            <person name="Clum A."/>
            <person name="Drula E."/>
            <person name="Henrissat B."/>
            <person name="Kohler A."/>
            <person name="Grigoriev I.V."/>
            <person name="Martin F.M."/>
            <person name="Hacquard S."/>
        </authorList>
    </citation>
    <scope>NUCLEOTIDE SEQUENCE</scope>
    <source>
        <strain evidence="13">MPI-CAGE-CH-0230</strain>
    </source>
</reference>
<dbReference type="Pfam" id="PF00698">
    <property type="entry name" value="Acyl_transf_1"/>
    <property type="match status" value="1"/>
</dbReference>
<dbReference type="PROSITE" id="PS00012">
    <property type="entry name" value="PHOSPHOPANTETHEINE"/>
    <property type="match status" value="1"/>
</dbReference>
<dbReference type="GO" id="GO:0004315">
    <property type="term" value="F:3-oxoacyl-[acyl-carrier-protein] synthase activity"/>
    <property type="evidence" value="ECO:0007669"/>
    <property type="project" value="InterPro"/>
</dbReference>
<feature type="region of interest" description="Disordered" evidence="9">
    <location>
        <begin position="1162"/>
        <end position="1182"/>
    </location>
</feature>
<dbReference type="Pfam" id="PF00109">
    <property type="entry name" value="ketoacyl-synt"/>
    <property type="match status" value="1"/>
</dbReference>
<dbReference type="EMBL" id="JAGTJQ010000007">
    <property type="protein sequence ID" value="KAH7027192.1"/>
    <property type="molecule type" value="Genomic_DNA"/>
</dbReference>
<dbReference type="Gene3D" id="3.40.50.720">
    <property type="entry name" value="NAD(P)-binding Rossmann-like Domain"/>
    <property type="match status" value="3"/>
</dbReference>
<dbReference type="InterPro" id="IPR014030">
    <property type="entry name" value="Ketoacyl_synth_N"/>
</dbReference>
<evidence type="ECO:0000256" key="2">
    <source>
        <dbReference type="ARBA" id="ARBA00022553"/>
    </source>
</evidence>
<dbReference type="InterPro" id="IPR056501">
    <property type="entry name" value="NAD-bd_HRPKS_sdrA"/>
</dbReference>
<dbReference type="Pfam" id="PF21089">
    <property type="entry name" value="PKS_DH_N"/>
    <property type="match status" value="1"/>
</dbReference>
<protein>
    <recommendedName>
        <fullName evidence="15">Polyketide synthase</fullName>
    </recommendedName>
</protein>
<dbReference type="InterPro" id="IPR032821">
    <property type="entry name" value="PKS_assoc"/>
</dbReference>
<dbReference type="SMART" id="SM00826">
    <property type="entry name" value="PKS_DH"/>
    <property type="match status" value="1"/>
</dbReference>
<dbReference type="InterPro" id="IPR018201">
    <property type="entry name" value="Ketoacyl_synth_AS"/>
</dbReference>
<dbReference type="InterPro" id="IPR049900">
    <property type="entry name" value="PKS_mFAS_DH"/>
</dbReference>
<organism evidence="13 14">
    <name type="scientific">Microdochium trichocladiopsis</name>
    <dbReference type="NCBI Taxonomy" id="1682393"/>
    <lineage>
        <taxon>Eukaryota</taxon>
        <taxon>Fungi</taxon>
        <taxon>Dikarya</taxon>
        <taxon>Ascomycota</taxon>
        <taxon>Pezizomycotina</taxon>
        <taxon>Sordariomycetes</taxon>
        <taxon>Xylariomycetidae</taxon>
        <taxon>Xylariales</taxon>
        <taxon>Microdochiaceae</taxon>
        <taxon>Microdochium</taxon>
    </lineage>
</organism>
<evidence type="ECO:0000259" key="11">
    <source>
        <dbReference type="PROSITE" id="PS52004"/>
    </source>
</evidence>
<dbReference type="InterPro" id="IPR014043">
    <property type="entry name" value="Acyl_transferase_dom"/>
</dbReference>
<keyword evidence="5" id="KW-0560">Oxidoreductase</keyword>
<feature type="region of interest" description="Disordered" evidence="9">
    <location>
        <begin position="2584"/>
        <end position="2606"/>
    </location>
</feature>
<evidence type="ECO:0000256" key="9">
    <source>
        <dbReference type="SAM" id="MobiDB-lite"/>
    </source>
</evidence>
<keyword evidence="1" id="KW-0596">Phosphopantetheine</keyword>
<dbReference type="InterPro" id="IPR013154">
    <property type="entry name" value="ADH-like_N"/>
</dbReference>
<dbReference type="PANTHER" id="PTHR43775">
    <property type="entry name" value="FATTY ACID SYNTHASE"/>
    <property type="match status" value="1"/>
</dbReference>
<dbReference type="PANTHER" id="PTHR43775:SF29">
    <property type="entry name" value="ASPERFURANONE POLYKETIDE SYNTHASE AFOG-RELATED"/>
    <property type="match status" value="1"/>
</dbReference>
<dbReference type="InterPro" id="IPR020806">
    <property type="entry name" value="PKS_PP-bd"/>
</dbReference>
<dbReference type="Gene3D" id="3.40.47.10">
    <property type="match status" value="1"/>
</dbReference>
<evidence type="ECO:0000256" key="6">
    <source>
        <dbReference type="ARBA" id="ARBA00023268"/>
    </source>
</evidence>
<dbReference type="InterPro" id="IPR049551">
    <property type="entry name" value="PKS_DH_C"/>
</dbReference>
<dbReference type="InterPro" id="IPR009081">
    <property type="entry name" value="PP-bd_ACP"/>
</dbReference>
<dbReference type="SMART" id="SM00825">
    <property type="entry name" value="PKS_KS"/>
    <property type="match status" value="1"/>
</dbReference>
<dbReference type="InterPro" id="IPR011032">
    <property type="entry name" value="GroES-like_sf"/>
</dbReference>
<evidence type="ECO:0008006" key="15">
    <source>
        <dbReference type="Google" id="ProtNLM"/>
    </source>
</evidence>
<feature type="domain" description="Carrier" evidence="10">
    <location>
        <begin position="2638"/>
        <end position="2713"/>
    </location>
</feature>
<dbReference type="Pfam" id="PF08242">
    <property type="entry name" value="Methyltransf_12"/>
    <property type="match status" value="1"/>
</dbReference>
<dbReference type="CDD" id="cd00833">
    <property type="entry name" value="PKS"/>
    <property type="match status" value="1"/>
</dbReference>
<evidence type="ECO:0000256" key="7">
    <source>
        <dbReference type="ARBA" id="ARBA00023315"/>
    </source>
</evidence>
<dbReference type="Gene3D" id="3.10.129.110">
    <property type="entry name" value="Polyketide synthase dehydratase"/>
    <property type="match status" value="1"/>
</dbReference>
<dbReference type="GeneID" id="70191519"/>
<dbReference type="Gene3D" id="3.40.366.10">
    <property type="entry name" value="Malonyl-Coenzyme A Acyl Carrier Protein, domain 2"/>
    <property type="match status" value="1"/>
</dbReference>
<dbReference type="InterPro" id="IPR020843">
    <property type="entry name" value="ER"/>
</dbReference>
<evidence type="ECO:0000259" key="12">
    <source>
        <dbReference type="PROSITE" id="PS52019"/>
    </source>
</evidence>
<dbReference type="Pfam" id="PF08659">
    <property type="entry name" value="KR"/>
    <property type="match status" value="1"/>
</dbReference>
<evidence type="ECO:0000256" key="8">
    <source>
        <dbReference type="PROSITE-ProRule" id="PRU01363"/>
    </source>
</evidence>
<dbReference type="GO" id="GO:0008270">
    <property type="term" value="F:zinc ion binding"/>
    <property type="evidence" value="ECO:0007669"/>
    <property type="project" value="InterPro"/>
</dbReference>
<dbReference type="Pfam" id="PF23114">
    <property type="entry name" value="NAD-bd_HRPKS_sdrA"/>
    <property type="match status" value="1"/>
</dbReference>
<dbReference type="InterPro" id="IPR036736">
    <property type="entry name" value="ACP-like_sf"/>
</dbReference>
<keyword evidence="14" id="KW-1185">Reference proteome</keyword>
<keyword evidence="2" id="KW-0597">Phosphoprotein</keyword>
<dbReference type="GO" id="GO:0006633">
    <property type="term" value="P:fatty acid biosynthetic process"/>
    <property type="evidence" value="ECO:0007669"/>
    <property type="project" value="InterPro"/>
</dbReference>
<dbReference type="InterPro" id="IPR013217">
    <property type="entry name" value="Methyltransf_12"/>
</dbReference>
<evidence type="ECO:0000313" key="14">
    <source>
        <dbReference type="Proteomes" id="UP000756346"/>
    </source>
</evidence>
<dbReference type="PROSITE" id="PS00606">
    <property type="entry name" value="KS3_1"/>
    <property type="match status" value="1"/>
</dbReference>
<keyword evidence="3" id="KW-0808">Transferase</keyword>
<dbReference type="InterPro" id="IPR016035">
    <property type="entry name" value="Acyl_Trfase/lysoPLipase"/>
</dbReference>
<dbReference type="InterPro" id="IPR014031">
    <property type="entry name" value="Ketoacyl_synth_C"/>
</dbReference>
<dbReference type="Pfam" id="PF08240">
    <property type="entry name" value="ADH_N"/>
    <property type="match status" value="1"/>
</dbReference>
<dbReference type="SUPFAM" id="SSF50129">
    <property type="entry name" value="GroES-like"/>
    <property type="match status" value="1"/>
</dbReference>
<dbReference type="Proteomes" id="UP000756346">
    <property type="component" value="Unassembled WGS sequence"/>
</dbReference>
<dbReference type="SUPFAM" id="SSF53901">
    <property type="entry name" value="Thiolase-like"/>
    <property type="match status" value="1"/>
</dbReference>
<accession>A0A9P8Y3D1</accession>
<dbReference type="InterPro" id="IPR020807">
    <property type="entry name" value="PKS_DH"/>
</dbReference>
<dbReference type="SMART" id="SM00827">
    <property type="entry name" value="PKS_AT"/>
    <property type="match status" value="1"/>
</dbReference>
<dbReference type="Gene3D" id="3.90.180.10">
    <property type="entry name" value="Medium-chain alcohol dehydrogenases, catalytic domain"/>
    <property type="match status" value="1"/>
</dbReference>
<dbReference type="SMART" id="SM00823">
    <property type="entry name" value="PKS_PP"/>
    <property type="match status" value="1"/>
</dbReference>
<dbReference type="GO" id="GO:0030639">
    <property type="term" value="P:polyketide biosynthetic process"/>
    <property type="evidence" value="ECO:0007669"/>
    <property type="project" value="UniProtKB-ARBA"/>
</dbReference>
<evidence type="ECO:0000313" key="13">
    <source>
        <dbReference type="EMBL" id="KAH7027192.1"/>
    </source>
</evidence>
<dbReference type="InterPro" id="IPR057326">
    <property type="entry name" value="KR_dom"/>
</dbReference>
<dbReference type="Pfam" id="PF14765">
    <property type="entry name" value="PS-DH"/>
    <property type="match status" value="1"/>
</dbReference>
<keyword evidence="4" id="KW-0521">NADP</keyword>
<feature type="region of interest" description="N-terminal hotdog fold" evidence="8">
    <location>
        <begin position="997"/>
        <end position="1141"/>
    </location>
</feature>
<dbReference type="PROSITE" id="PS50075">
    <property type="entry name" value="CARRIER"/>
    <property type="match status" value="1"/>
</dbReference>
<dbReference type="GO" id="GO:0004312">
    <property type="term" value="F:fatty acid synthase activity"/>
    <property type="evidence" value="ECO:0007669"/>
    <property type="project" value="TreeGrafter"/>
</dbReference>
<dbReference type="Pfam" id="PF13602">
    <property type="entry name" value="ADH_zinc_N_2"/>
    <property type="match status" value="1"/>
</dbReference>
<dbReference type="SUPFAM" id="SSF53335">
    <property type="entry name" value="S-adenosyl-L-methionine-dependent methyltransferases"/>
    <property type="match status" value="1"/>
</dbReference>
<dbReference type="InterPro" id="IPR016039">
    <property type="entry name" value="Thiolase-like"/>
</dbReference>
<dbReference type="Gene3D" id="1.10.1200.10">
    <property type="entry name" value="ACP-like"/>
    <property type="match status" value="1"/>
</dbReference>
<dbReference type="InterPro" id="IPR049552">
    <property type="entry name" value="PKS_DH_N"/>
</dbReference>
<feature type="active site" description="Proton donor; for dehydratase activity" evidence="8">
    <location>
        <position position="1242"/>
    </location>
</feature>
<sequence length="2730" mass="294400">MPKPAPSEPIAIIGIACRFAGGVECPEDLWNLCASGKDSWSSIPEDRFNALAWYDPEGTRDGRHNIKGGYFLNRDVSHFDAAFFNLPGDVASSLDPQIRMLLEVTYESMEDAGLPLDKLAGSNTSVYTGTFNKDYHEMQTSDPEMMPHYFAAGTGTAMLSNRISYSFDLRGPSFSLDTGCSSGMVAFHQGCESIRTGQCDMSIVTAANLMLHQDSFIGMSNLSATGADGRCYAWDARASGYGRGEGVASLILKPLSAAQRDGDQIHAVIIDSGLNQDGKTTTISSPSMDAQVTLIRECYQRAGLDMADTAYVEAHMTGTPAGDPVEAEALARTFGASRRQKSNDGADDVTEAAESLLVGSVKTNVGHTEPVSGLAAILKTIYVLKHGVIPPNLNYETPHPSIPLQEWRLRVPTSVTPWPKSKALRASVNNFGYGGTNGHVIMEAAPAAREAREKQSRVYVVSAKDSSAVKSMAANLASFLRKALKQHASIPQDDAAKSGEEGAMLALPNSSDLAYTLSERRSLLPWVIAVRASNLEELADRLEDPVYNRPAHSSKRAARIGFVFNGQGAQWHAMGRELIFAYSEFEHGVRRAEEALKDLGAGWSLYDELTLRDETTTRVSDVDLSQSMTVAVQICLVDLLRSWGIHPTAMTSHSSGEIAAAYAAGAVSFREALGIAYCRGAVALEYLSKHHDQPCTDGSVEAEKQQQKQGGMLAAGLSAEAAEEYVVAVNSSTVDGELSPSKALVACINSPTSVTLSGDVVAIEQLATKLNDDGVFNRRLKVPMAYHSHHMLDLAAQYTEMLRDILRDDDHHHLETEHKDILFSSPVTGGLLHPNTARKTLRRPEHWALNMTNPVLFSQAFEDMCFGSTPEDAAPGSGNPSKPQQANVDVILEIGAHSTLSGPIRQILKARGGNTDLPYVSCLKRPVSAVETMQSLVCSLIGHGYPVSLSAVNSPATATTQHKFVTGLPAYPWNHASRYWVEPRISRELRHQAARPHELLGTRMPGTAGNSPTWRNLLRLADVPWLQHHQVDSQIVVPGAAYLSMAIEAIRRLLPGGVSEAGTGGYKLRNVEIMNALVVPDGSSSSSSASSVETQLTLRKCDDKVLDHQGWYDFEVSSLGPSSSSWVENCRGGIALEKADVVKVCTAIDVVVPDERTYLDSDNRLDAASGGSDGEKQRQQHHRKVDLDAMFADLRERGIHHTPPFQNLTDSTAASCRAVTNLVIPDLAFSSSSYMIHPTTLDSIFLATYSSLPQDMDGDVMVLPRSIRSMYVPRDLGREGGDKLVAFTELTRSNRWGCTSNAIVVNKTKDDDNAVFQMKGFFGQAVLRHSSRAVGGNEDDQEQGGMCAKSCWEPDMLHNIPASFAESMRVELEESEAVTERRIVLASFYLIHDAVVELERRIEAGTTSPASWPWHHQKFFAWMQGVVERADRGELGSGSEQWKSRSRGMQQMLIDEMCADQDPSGHLVARVGEKLAAIVAGDVTSPLELMMEGGLLHEYYEHTGVLTTRTYRHLGRVAELFAVKNPGAHVLEIGGGTGGATRTVLEAFAAKREAGLGGSLIGSYTFTDISSGFFPAAKKKLEAWGSVVQFRQLDIEQDPALAAGPGQDGDAEYSQPLRAGGYDLIVACGVLHATKNLTTTMTHVRKLLKHGGKLLMIEMTRDRLTEQLIFGTLPGWWLAEEPYRQGRGPNASVAEWDAVLKEVGFDGVAFEKYDFEEEEFQHTNVLLSTAIEPSRRVRGPISIVHRHPVGEAGSDNKSSAWTHKLIDEIESKTGIRPIVESLEQAAGNAASARESDGREDMVYIMTAEMEQPLTADMDEATFGLVRRLLLNTRGVLWLSCSSAMDGLGDPAFSATQGLLRTLRHEDSSSRCVHLDFARGGGGGSGDDGNVWRDDQVAHVVHVLAESFTEGVDAADVEWEYAARGGALYVPRIYPDKVQDAAALAQSDGPTLAPEPELFRQPGRPLQCMTAKTGLLGDMFWTDKAGITGVPVPAGMVEVEARAFGINFRDVMLGLNQLDNSLVGHEAAGIVTRLGPGAGEASGLALGDRVCVLPWGMYASTAQADWTNVCKIPEGMSFEDAASIPLTYVTAYNALVQIARMQPTDSILIHAATGGVGQAAIVLAQHFGVATRNMYVTCSSEAKRRLLVDEYGILPHNIFSSRDTSFVQGVMAATRGRGVDIVLNSLSGALLGASWDCVARFGRFLEIGKVDLEAGRGLEMTPFGRCAVYAGVDILQLGRYDGALMRDALLNSVRICHERSLASGGAKRPAVPITVFPIADMERAMRQMQGGSHMGKLVLVPGEGDMVRVVSRPQPVSLANPDATYLIVGGLTGIGQAIAEWMMVEKGAQNLVLASRNAASHPDAGKMHEIACRRGCNLAIRDCDIADEQSLVALLAEFSSSPSLPQEGQGEPQAKMMPPIRGVVNAAMVLDDTVFERMTYAQWTRAVRPKIAGSYNLHKHLPSDLSFFILLSSLTGVAGHTSQANYAAGNTFQDALARHRTAHGQAAVSLDLGAVESVGYIVEQMEKNKDGSVSDNVRDRFASKFGFSSIGLDVVLRLVEQAIRDPLRARPDLSQVIVGLSEIAGGNNKDKKKKENGRQSAEQDYAAARRDRRFGTLALADRRDFDGAQNKSSSAAGGKSRSSNPTAALIQALTNLATAVVDPSLPLSHYGVDSLVAVELRNWLGNAAKAKVTIFEILQSASIAEFAGVVAGKSDLVAAAVAASAGSGAAA</sequence>
<evidence type="ECO:0000256" key="1">
    <source>
        <dbReference type="ARBA" id="ARBA00022450"/>
    </source>
</evidence>
<dbReference type="CDD" id="cd05195">
    <property type="entry name" value="enoyl_red"/>
    <property type="match status" value="1"/>
</dbReference>
<dbReference type="InterPro" id="IPR036291">
    <property type="entry name" value="NAD(P)-bd_dom_sf"/>
</dbReference>
<dbReference type="InterPro" id="IPR020841">
    <property type="entry name" value="PKS_Beta-ketoAc_synthase_dom"/>
</dbReference>
<dbReference type="InterPro" id="IPR042104">
    <property type="entry name" value="PKS_dehydratase_sf"/>
</dbReference>
<dbReference type="SUPFAM" id="SSF51735">
    <property type="entry name" value="NAD(P)-binding Rossmann-fold domains"/>
    <property type="match status" value="2"/>
</dbReference>
<gene>
    <name evidence="13" type="ORF">B0I36DRAFT_412585</name>
</gene>
<dbReference type="OrthoDB" id="329835at2759"/>